<proteinExistence type="predicted"/>
<dbReference type="AlphaFoldDB" id="A0A7S4JRJ5"/>
<sequence>MVATMVTSTCGGPLLFPRRMIIAVLVIVAYSNLSLLSADALNLPLPTVAGRREVHPTGKSSAVPTTGEKMVIQREERKREKVPARKWDHQTMQSRLERR</sequence>
<evidence type="ECO:0000256" key="1">
    <source>
        <dbReference type="SAM" id="MobiDB-lite"/>
    </source>
</evidence>
<gene>
    <name evidence="3" type="ORF">OAUR00152_LOCUS32077</name>
</gene>
<name>A0A7S4JRJ5_9STRA</name>
<protein>
    <submittedName>
        <fullName evidence="3">Uncharacterized protein</fullName>
    </submittedName>
</protein>
<reference evidence="3" key="1">
    <citation type="submission" date="2021-01" db="EMBL/GenBank/DDBJ databases">
        <authorList>
            <person name="Corre E."/>
            <person name="Pelletier E."/>
            <person name="Niang G."/>
            <person name="Scheremetjew M."/>
            <person name="Finn R."/>
            <person name="Kale V."/>
            <person name="Holt S."/>
            <person name="Cochrane G."/>
            <person name="Meng A."/>
            <person name="Brown T."/>
            <person name="Cohen L."/>
        </authorList>
    </citation>
    <scope>NUCLEOTIDE SEQUENCE</scope>
    <source>
        <strain evidence="3">Isolate 1302-5</strain>
    </source>
</reference>
<feature type="compositionally biased region" description="Basic and acidic residues" evidence="1">
    <location>
        <begin position="71"/>
        <end position="99"/>
    </location>
</feature>
<dbReference type="EMBL" id="HBKQ01046495">
    <property type="protein sequence ID" value="CAE2271168.1"/>
    <property type="molecule type" value="Transcribed_RNA"/>
</dbReference>
<feature type="region of interest" description="Disordered" evidence="1">
    <location>
        <begin position="51"/>
        <end position="99"/>
    </location>
</feature>
<evidence type="ECO:0000313" key="3">
    <source>
        <dbReference type="EMBL" id="CAE2271168.1"/>
    </source>
</evidence>
<keyword evidence="2" id="KW-0812">Transmembrane</keyword>
<keyword evidence="2" id="KW-1133">Transmembrane helix</keyword>
<organism evidence="3">
    <name type="scientific">Odontella aurita</name>
    <dbReference type="NCBI Taxonomy" id="265563"/>
    <lineage>
        <taxon>Eukaryota</taxon>
        <taxon>Sar</taxon>
        <taxon>Stramenopiles</taxon>
        <taxon>Ochrophyta</taxon>
        <taxon>Bacillariophyta</taxon>
        <taxon>Mediophyceae</taxon>
        <taxon>Biddulphiophycidae</taxon>
        <taxon>Eupodiscales</taxon>
        <taxon>Odontellaceae</taxon>
        <taxon>Odontella</taxon>
    </lineage>
</organism>
<accession>A0A7S4JRJ5</accession>
<feature type="transmembrane region" description="Helical" evidence="2">
    <location>
        <begin position="20"/>
        <end position="43"/>
    </location>
</feature>
<keyword evidence="2" id="KW-0472">Membrane</keyword>
<evidence type="ECO:0000256" key="2">
    <source>
        <dbReference type="SAM" id="Phobius"/>
    </source>
</evidence>